<name>A0A7S3AHZ9_9EUKA</name>
<dbReference type="PANTHER" id="PTHR46222:SF3">
    <property type="entry name" value="PEPTIDYLPROLYL ISOMERASE"/>
    <property type="match status" value="1"/>
</dbReference>
<protein>
    <recommendedName>
        <fullName evidence="2 10">peptidylprolyl isomerase</fullName>
        <ecNumber evidence="2 10">5.2.1.8</ecNumber>
    </recommendedName>
</protein>
<dbReference type="AlphaFoldDB" id="A0A7S3AHZ9"/>
<comment type="catalytic activity">
    <reaction evidence="1 10">
        <text>[protein]-peptidylproline (omega=180) = [protein]-peptidylproline (omega=0)</text>
        <dbReference type="Rhea" id="RHEA:16237"/>
        <dbReference type="Rhea" id="RHEA-COMP:10747"/>
        <dbReference type="Rhea" id="RHEA-COMP:10748"/>
        <dbReference type="ChEBI" id="CHEBI:83833"/>
        <dbReference type="ChEBI" id="CHEBI:83834"/>
        <dbReference type="EC" id="5.2.1.8"/>
    </reaction>
</comment>
<dbReference type="EMBL" id="HBHX01010766">
    <property type="protein sequence ID" value="CAE0105311.1"/>
    <property type="molecule type" value="Transcribed_RNA"/>
</dbReference>
<keyword evidence="9 10" id="KW-0413">Isomerase</keyword>
<dbReference type="PROSITE" id="PS00018">
    <property type="entry name" value="EF_HAND_1"/>
    <property type="match status" value="2"/>
</dbReference>
<dbReference type="PROSITE" id="PS50059">
    <property type="entry name" value="FKBP_PPIASE"/>
    <property type="match status" value="1"/>
</dbReference>
<keyword evidence="8" id="KW-0325">Glycoprotein</keyword>
<dbReference type="SUPFAM" id="SSF47473">
    <property type="entry name" value="EF-hand"/>
    <property type="match status" value="1"/>
</dbReference>
<dbReference type="CDD" id="cd00051">
    <property type="entry name" value="EFh"/>
    <property type="match status" value="1"/>
</dbReference>
<evidence type="ECO:0000256" key="9">
    <source>
        <dbReference type="ARBA" id="ARBA00023235"/>
    </source>
</evidence>
<dbReference type="GO" id="GO:0005783">
    <property type="term" value="C:endoplasmic reticulum"/>
    <property type="evidence" value="ECO:0007669"/>
    <property type="project" value="UniProtKB-ARBA"/>
</dbReference>
<accession>A0A7S3AHZ9</accession>
<keyword evidence="5" id="KW-0256">Endoplasmic reticulum</keyword>
<dbReference type="SUPFAM" id="SSF54534">
    <property type="entry name" value="FKBP-like"/>
    <property type="match status" value="1"/>
</dbReference>
<dbReference type="InterPro" id="IPR001179">
    <property type="entry name" value="PPIase_FKBP_dom"/>
</dbReference>
<gene>
    <name evidence="12" type="ORF">HERI1096_LOCUS5969</name>
</gene>
<evidence type="ECO:0000256" key="3">
    <source>
        <dbReference type="ARBA" id="ARBA00022729"/>
    </source>
</evidence>
<evidence type="ECO:0000256" key="4">
    <source>
        <dbReference type="ARBA" id="ARBA00022737"/>
    </source>
</evidence>
<dbReference type="GO" id="GO:0005509">
    <property type="term" value="F:calcium ion binding"/>
    <property type="evidence" value="ECO:0007669"/>
    <property type="project" value="InterPro"/>
</dbReference>
<reference evidence="12" key="1">
    <citation type="submission" date="2021-01" db="EMBL/GenBank/DDBJ databases">
        <authorList>
            <person name="Corre E."/>
            <person name="Pelletier E."/>
            <person name="Niang G."/>
            <person name="Scheremetjew M."/>
            <person name="Finn R."/>
            <person name="Kale V."/>
            <person name="Holt S."/>
            <person name="Cochrane G."/>
            <person name="Meng A."/>
            <person name="Brown T."/>
            <person name="Cohen L."/>
        </authorList>
    </citation>
    <scope>NUCLEOTIDE SEQUENCE</scope>
    <source>
        <strain evidence="12">CCMP281</strain>
    </source>
</reference>
<organism evidence="12">
    <name type="scientific">Haptolina ericina</name>
    <dbReference type="NCBI Taxonomy" id="156174"/>
    <lineage>
        <taxon>Eukaryota</taxon>
        <taxon>Haptista</taxon>
        <taxon>Haptophyta</taxon>
        <taxon>Prymnesiophyceae</taxon>
        <taxon>Prymnesiales</taxon>
        <taxon>Prymnesiaceae</taxon>
        <taxon>Haptolina</taxon>
    </lineage>
</organism>
<feature type="domain" description="PPIase FKBP-type" evidence="11">
    <location>
        <begin position="19"/>
        <end position="89"/>
    </location>
</feature>
<dbReference type="Gene3D" id="1.10.238.10">
    <property type="entry name" value="EF-hand"/>
    <property type="match status" value="1"/>
</dbReference>
<dbReference type="EC" id="5.2.1.8" evidence="2 10"/>
<sequence>MAAVCLENTADASLATGIERFNSSNNGVFATIGVGQLIKGLDAGLIALCEADRATLRIPPELAYGQPGAGTLIPGGATLLIEVELLSVRWPNAMLSAPDVFSLIDSSADGELDEAEVRAHFHRLGKAVPETWAIEDTDRNGRISWEEFHGPKGVRPQTSPGVVQQ</sequence>
<dbReference type="InterPro" id="IPR046357">
    <property type="entry name" value="PPIase_dom_sf"/>
</dbReference>
<keyword evidence="6" id="KW-0106">Calcium</keyword>
<dbReference type="InterPro" id="IPR002048">
    <property type="entry name" value="EF_hand_dom"/>
</dbReference>
<dbReference type="InterPro" id="IPR011992">
    <property type="entry name" value="EF-hand-dom_pair"/>
</dbReference>
<keyword evidence="7 10" id="KW-0697">Rotamase</keyword>
<keyword evidence="4" id="KW-0677">Repeat</keyword>
<proteinExistence type="predicted"/>
<evidence type="ECO:0000256" key="6">
    <source>
        <dbReference type="ARBA" id="ARBA00022837"/>
    </source>
</evidence>
<dbReference type="PANTHER" id="PTHR46222">
    <property type="entry name" value="PEPTIDYL-PROLYL CIS-TRANS ISOMERASE FKBP7/14"/>
    <property type="match status" value="1"/>
</dbReference>
<evidence type="ECO:0000256" key="7">
    <source>
        <dbReference type="ARBA" id="ARBA00023110"/>
    </source>
</evidence>
<evidence type="ECO:0000256" key="2">
    <source>
        <dbReference type="ARBA" id="ARBA00013194"/>
    </source>
</evidence>
<evidence type="ECO:0000313" key="12">
    <source>
        <dbReference type="EMBL" id="CAE0105311.1"/>
    </source>
</evidence>
<dbReference type="InterPro" id="IPR018247">
    <property type="entry name" value="EF_Hand_1_Ca_BS"/>
</dbReference>
<evidence type="ECO:0000256" key="10">
    <source>
        <dbReference type="PROSITE-ProRule" id="PRU00277"/>
    </source>
</evidence>
<dbReference type="Gene3D" id="3.10.50.40">
    <property type="match status" value="1"/>
</dbReference>
<evidence type="ECO:0000256" key="1">
    <source>
        <dbReference type="ARBA" id="ARBA00000971"/>
    </source>
</evidence>
<evidence type="ECO:0000256" key="8">
    <source>
        <dbReference type="ARBA" id="ARBA00023180"/>
    </source>
</evidence>
<dbReference type="InterPro" id="IPR052273">
    <property type="entry name" value="PPIase_FKBP"/>
</dbReference>
<dbReference type="GO" id="GO:0003755">
    <property type="term" value="F:peptidyl-prolyl cis-trans isomerase activity"/>
    <property type="evidence" value="ECO:0007669"/>
    <property type="project" value="UniProtKB-KW"/>
</dbReference>
<keyword evidence="3" id="KW-0732">Signal</keyword>
<evidence type="ECO:0000259" key="11">
    <source>
        <dbReference type="PROSITE" id="PS50059"/>
    </source>
</evidence>
<evidence type="ECO:0000256" key="5">
    <source>
        <dbReference type="ARBA" id="ARBA00022824"/>
    </source>
</evidence>
<dbReference type="Pfam" id="PF00254">
    <property type="entry name" value="FKBP_C"/>
    <property type="match status" value="1"/>
</dbReference>